<name>A0ABU2FJ14_9EURY</name>
<evidence type="ECO:0008006" key="3">
    <source>
        <dbReference type="Google" id="ProtNLM"/>
    </source>
</evidence>
<evidence type="ECO:0000313" key="1">
    <source>
        <dbReference type="EMBL" id="MDS0280728.1"/>
    </source>
</evidence>
<comment type="caution">
    <text evidence="1">The sequence shown here is derived from an EMBL/GenBank/DDBJ whole genome shotgun (WGS) entry which is preliminary data.</text>
</comment>
<sequence length="70" mass="7596">MHGECYFCHGVVVDGEAGDIVLDRHADHDVFMHQQCAEGHNVFEESSGPSSEAAILCPRCGEVEVLAPTR</sequence>
<protein>
    <recommendedName>
        <fullName evidence="3">Small CPxCG-related zinc finger protein</fullName>
    </recommendedName>
</protein>
<organism evidence="1 2">
    <name type="scientific">Haloarcula onubensis</name>
    <dbReference type="NCBI Taxonomy" id="2950539"/>
    <lineage>
        <taxon>Archaea</taxon>
        <taxon>Methanobacteriati</taxon>
        <taxon>Methanobacteriota</taxon>
        <taxon>Stenosarchaea group</taxon>
        <taxon>Halobacteria</taxon>
        <taxon>Halobacteriales</taxon>
        <taxon>Haloarculaceae</taxon>
        <taxon>Haloarcula</taxon>
    </lineage>
</organism>
<dbReference type="EMBL" id="JAMQOS010000001">
    <property type="protein sequence ID" value="MDS0280728.1"/>
    <property type="molecule type" value="Genomic_DNA"/>
</dbReference>
<evidence type="ECO:0000313" key="2">
    <source>
        <dbReference type="Proteomes" id="UP001268864"/>
    </source>
</evidence>
<accession>A0ABU2FJ14</accession>
<reference evidence="1 2" key="1">
    <citation type="submission" date="2022-06" db="EMBL/GenBank/DDBJ databases">
        <title>Halomicroarcula sp. a new haloarchaeum isolate from saline soil.</title>
        <authorList>
            <person name="Strakova D."/>
            <person name="Galisteo C."/>
            <person name="Sanchez-Porro C."/>
            <person name="Ventosa A."/>
        </authorList>
    </citation>
    <scope>NUCLEOTIDE SEQUENCE [LARGE SCALE GENOMIC DNA]</scope>
    <source>
        <strain evidence="1 2">S3CR25-11</strain>
    </source>
</reference>
<proteinExistence type="predicted"/>
<dbReference type="Proteomes" id="UP001268864">
    <property type="component" value="Unassembled WGS sequence"/>
</dbReference>
<dbReference type="RefSeq" id="WP_310898574.1">
    <property type="nucleotide sequence ID" value="NZ_JAMQOS010000001.1"/>
</dbReference>
<keyword evidence="2" id="KW-1185">Reference proteome</keyword>
<gene>
    <name evidence="1" type="ORF">NDI86_01245</name>
</gene>